<organism evidence="1 2">
    <name type="scientific">Persea americana</name>
    <name type="common">Avocado</name>
    <dbReference type="NCBI Taxonomy" id="3435"/>
    <lineage>
        <taxon>Eukaryota</taxon>
        <taxon>Viridiplantae</taxon>
        <taxon>Streptophyta</taxon>
        <taxon>Embryophyta</taxon>
        <taxon>Tracheophyta</taxon>
        <taxon>Spermatophyta</taxon>
        <taxon>Magnoliopsida</taxon>
        <taxon>Magnoliidae</taxon>
        <taxon>Laurales</taxon>
        <taxon>Lauraceae</taxon>
        <taxon>Persea</taxon>
    </lineage>
</organism>
<dbReference type="EMBL" id="CM056816">
    <property type="protein sequence ID" value="KAJ8634202.1"/>
    <property type="molecule type" value="Genomic_DNA"/>
</dbReference>
<evidence type="ECO:0000313" key="1">
    <source>
        <dbReference type="EMBL" id="KAJ8634202.1"/>
    </source>
</evidence>
<keyword evidence="2" id="KW-1185">Reference proteome</keyword>
<evidence type="ECO:0000313" key="2">
    <source>
        <dbReference type="Proteomes" id="UP001234297"/>
    </source>
</evidence>
<protein>
    <submittedName>
        <fullName evidence="1">Uncharacterized protein</fullName>
    </submittedName>
</protein>
<gene>
    <name evidence="1" type="ORF">MRB53_027538</name>
</gene>
<reference evidence="1 2" key="1">
    <citation type="journal article" date="2022" name="Hortic Res">
        <title>A haplotype resolved chromosomal level avocado genome allows analysis of novel avocado genes.</title>
        <authorList>
            <person name="Nath O."/>
            <person name="Fletcher S.J."/>
            <person name="Hayward A."/>
            <person name="Shaw L.M."/>
            <person name="Masouleh A.K."/>
            <person name="Furtado A."/>
            <person name="Henry R.J."/>
            <person name="Mitter N."/>
        </authorList>
    </citation>
    <scope>NUCLEOTIDE SEQUENCE [LARGE SCALE GENOMIC DNA]</scope>
    <source>
        <strain evidence="2">cv. Hass</strain>
    </source>
</reference>
<accession>A0ACC2LM84</accession>
<proteinExistence type="predicted"/>
<dbReference type="Proteomes" id="UP001234297">
    <property type="component" value="Chromosome 8"/>
</dbReference>
<sequence length="381" mass="41735">MHRKFRQNNGVDPFKDFALGNSCNCLSGRPSLHEQQQNHQHFLPKRPSKDQRHHFRNSFAGLDDANAAAQDEEDHHPFEEDELFQGLLAIGTLGSDPSLGAADHHRASVETITEKDTDVTPDELKLINEELEKVLGMEVKDVVKEVKDDSADVSSGRNSHVAIVAVSSGKPSSVEAASAENAAAVCPLQGYLFGSPIELPEAKVAAKEHRTSLGELFQRSRMAEEGGGGRNSGGGGKWDREEKREGGGGEKSGVQLVKKMLKRRVKGTCDSVSAETKLNKILHIFHRKVHPESSTSAKKSSKTEGHDMKGNIRNDGAGDGGDRLIPDHDIIVFPERAIRKEGVRRQKCRSNPPPFALSGSDSNGNREYWIKTDADYLVLEL</sequence>
<name>A0ACC2LM84_PERAE</name>
<comment type="caution">
    <text evidence="1">The sequence shown here is derived from an EMBL/GenBank/DDBJ whole genome shotgun (WGS) entry which is preliminary data.</text>
</comment>